<dbReference type="CDD" id="cd05380">
    <property type="entry name" value="CAP_euk"/>
    <property type="match status" value="1"/>
</dbReference>
<dbReference type="InterPro" id="IPR018244">
    <property type="entry name" value="Allrgn_V5/Tpx1_CS"/>
</dbReference>
<dbReference type="CTD" id="6097723"/>
<dbReference type="PRINTS" id="PR00837">
    <property type="entry name" value="V5TPXLIKE"/>
</dbReference>
<dbReference type="GO" id="GO:0005576">
    <property type="term" value="C:extracellular region"/>
    <property type="evidence" value="ECO:0007669"/>
    <property type="project" value="InterPro"/>
</dbReference>
<gene>
    <name evidence="3 4 6" type="ORF">Bm3308</name>
    <name evidence="4" type="ORF">BM_BM3308</name>
    <name evidence="3" type="ORF">BM_Bm3308</name>
</gene>
<keyword evidence="5" id="KW-1185">Reference proteome</keyword>
<reference evidence="6" key="4">
    <citation type="submission" date="2019-12" db="UniProtKB">
        <authorList>
            <consortium name="WormBaseParasite"/>
        </authorList>
    </citation>
    <scope>IDENTIFICATION</scope>
</reference>
<dbReference type="Pfam" id="PF00188">
    <property type="entry name" value="CAP"/>
    <property type="match status" value="1"/>
</dbReference>
<feature type="chain" id="PRO_5023880567" evidence="1">
    <location>
        <begin position="17"/>
        <end position="220"/>
    </location>
</feature>
<dbReference type="InterPro" id="IPR001283">
    <property type="entry name" value="CRISP-related"/>
</dbReference>
<protein>
    <submittedName>
        <fullName evidence="3">Bm3308</fullName>
    </submittedName>
    <submittedName>
        <fullName evidence="4 6">SCP-like extracellular protein</fullName>
    </submittedName>
</protein>
<evidence type="ECO:0000313" key="4">
    <source>
        <dbReference type="EMBL" id="VIO90426.1"/>
    </source>
</evidence>
<dbReference type="InterPro" id="IPR035940">
    <property type="entry name" value="CAP_sf"/>
</dbReference>
<feature type="signal peptide" evidence="1">
    <location>
        <begin position="1"/>
        <end position="16"/>
    </location>
</feature>
<reference evidence="3" key="2">
    <citation type="submission" date="2012-12" db="EMBL/GenBank/DDBJ databases">
        <authorList>
            <person name="Gao Y.W."/>
            <person name="Fan S.T."/>
            <person name="Sun H.T."/>
            <person name="Wang Z."/>
            <person name="Gao X.L."/>
            <person name="Li Y.G."/>
            <person name="Wang T.C."/>
            <person name="Zhang K."/>
            <person name="Xu W.W."/>
            <person name="Yu Z.J."/>
            <person name="Xia X.Z."/>
        </authorList>
    </citation>
    <scope>NUCLEOTIDE SEQUENCE</scope>
    <source>
        <strain evidence="3">FR3</strain>
    </source>
</reference>
<dbReference type="PRINTS" id="PR00838">
    <property type="entry name" value="V5ALLERGEN"/>
</dbReference>
<evidence type="ECO:0000256" key="1">
    <source>
        <dbReference type="SAM" id="SignalP"/>
    </source>
</evidence>
<dbReference type="InterPro" id="IPR014044">
    <property type="entry name" value="CAP_dom"/>
</dbReference>
<reference evidence="4" key="3">
    <citation type="submission" date="2019-04" db="EMBL/GenBank/DDBJ databases">
        <authorList>
            <person name="Howe K."/>
            <person name="Paulini M."/>
            <person name="Williams G."/>
        </authorList>
    </citation>
    <scope>NUCLEOTIDE SEQUENCE [LARGE SCALE GENOMIC DNA]</scope>
    <source>
        <strain evidence="4">FR3</strain>
    </source>
</reference>
<dbReference type="RefSeq" id="XP_001894274.1">
    <property type="nucleotide sequence ID" value="XM_001894239.1"/>
</dbReference>
<name>A0A0K0J9Q0_BRUMA</name>
<evidence type="ECO:0000313" key="6">
    <source>
        <dbReference type="WBParaSite" id="Bm3308a.1"/>
    </source>
</evidence>
<feature type="domain" description="SCP" evidence="2">
    <location>
        <begin position="27"/>
        <end position="190"/>
    </location>
</feature>
<dbReference type="Proteomes" id="UP000006672">
    <property type="component" value="Unassembled WGS sequence"/>
</dbReference>
<evidence type="ECO:0000313" key="3">
    <source>
        <dbReference type="EMBL" id="CRZ24051.1"/>
    </source>
</evidence>
<accession>A0A0K0J9Q0</accession>
<dbReference type="SMART" id="SM00198">
    <property type="entry name" value="SCP"/>
    <property type="match status" value="1"/>
</dbReference>
<dbReference type="FunCoup" id="A0A0K0J9Q0">
    <property type="interactions" value="93"/>
</dbReference>
<evidence type="ECO:0000259" key="2">
    <source>
        <dbReference type="SMART" id="SM00198"/>
    </source>
</evidence>
<dbReference type="GeneID" id="6097723"/>
<reference evidence="3 5" key="1">
    <citation type="journal article" date="2007" name="Science">
        <title>Draft genome of the filarial nematode parasite Brugia malayi.</title>
        <authorList>
            <person name="Ghedin E."/>
            <person name="Wang S."/>
            <person name="Spiro D."/>
            <person name="Caler E."/>
            <person name="Zhao Q."/>
            <person name="Crabtree J."/>
            <person name="Allen J.E."/>
            <person name="Delcher A.L."/>
            <person name="Guiliano D.B."/>
            <person name="Miranda-Saavedra D."/>
            <person name="Angiuoli S.V."/>
            <person name="Creasy T."/>
            <person name="Amedeo P."/>
            <person name="Haas B."/>
            <person name="El-Sayed N.M."/>
            <person name="Wortman J.R."/>
            <person name="Feldblyum T."/>
            <person name="Tallon L."/>
            <person name="Schatz M."/>
            <person name="Shumway M."/>
            <person name="Koo H."/>
            <person name="Salzberg S.L."/>
            <person name="Schobel S."/>
            <person name="Pertea M."/>
            <person name="Pop M."/>
            <person name="White O."/>
            <person name="Barton G.J."/>
            <person name="Carlow C.K."/>
            <person name="Crawford M.J."/>
            <person name="Daub J."/>
            <person name="Dimmic M.W."/>
            <person name="Estes C.F."/>
            <person name="Foster J.M."/>
            <person name="Ganatra M."/>
            <person name="Gregory W.F."/>
            <person name="Johnson N.M."/>
            <person name="Jin J."/>
            <person name="Komuniecki R."/>
            <person name="Korf I."/>
            <person name="Kumar S."/>
            <person name="Laney S."/>
            <person name="Li B.W."/>
            <person name="Li W."/>
            <person name="Lindblom T.H."/>
            <person name="Lustigman S."/>
            <person name="Ma D."/>
            <person name="Maina C.V."/>
            <person name="Martin D.M."/>
            <person name="McCarter J.P."/>
            <person name="McReynolds L."/>
            <person name="Mitreva M."/>
            <person name="Nutman T.B."/>
            <person name="Parkinson J."/>
            <person name="Peregrin-Alvarez J.M."/>
            <person name="Poole C."/>
            <person name="Ren Q."/>
            <person name="Saunders L."/>
            <person name="Sluder A.E."/>
            <person name="Smith K."/>
            <person name="Stanke M."/>
            <person name="Unnasch T.R."/>
            <person name="Ware J."/>
            <person name="Wei A.D."/>
            <person name="Weil G."/>
            <person name="Williams D.J."/>
            <person name="Zhang Y."/>
            <person name="Williams S.A."/>
            <person name="Fraser-Liggett C."/>
            <person name="Slatko B."/>
            <person name="Blaxter M.L."/>
            <person name="Scott A.L."/>
        </authorList>
    </citation>
    <scope>NUCLEOTIDE SEQUENCE</scope>
    <source>
        <strain evidence="3 5">FR3</strain>
    </source>
</reference>
<proteinExistence type="predicted"/>
<dbReference type="WBParaSite" id="Bm3308a.1">
    <property type="protein sequence ID" value="Bm3308a.1"/>
    <property type="gene ID" value="WBGene00223569"/>
</dbReference>
<dbReference type="EMBL" id="LN856935">
    <property type="protein sequence ID" value="CRZ24051.1"/>
    <property type="molecule type" value="Genomic_DNA"/>
</dbReference>
<dbReference type="Gene3D" id="3.40.33.10">
    <property type="entry name" value="CAP"/>
    <property type="match status" value="1"/>
</dbReference>
<dbReference type="EMBL" id="CAAKNF010000192">
    <property type="protein sequence ID" value="VIO90426.1"/>
    <property type="molecule type" value="Genomic_DNA"/>
</dbReference>
<sequence>MSFFVMFPAFITVVAGFECPGGRLTPQQRIDIVNQHNEFRSLLIHGKLKNKDNIFMPRGKNMLQMTWSCQLENSAQTWADQCTFGHSPRNQRQGTGENLYAYWSSVSVEKLKNTAGTNAGKSWWSELSQLYRNNPSNNLSPEVSRQSALHFTQMAWGKTHKIGCGIVTNCDGGHTLIVVCHYSPAGNVLTELIYELGQPCRTDSDCNTKKCSKESGLCRK</sequence>
<dbReference type="AlphaFoldDB" id="A0A0K0J9Q0"/>
<dbReference type="OrthoDB" id="5874910at2759"/>
<keyword evidence="1" id="KW-0732">Signal</keyword>
<dbReference type="SUPFAM" id="SSF55797">
    <property type="entry name" value="PR-1-like"/>
    <property type="match status" value="1"/>
</dbReference>
<dbReference type="PANTHER" id="PTHR10334">
    <property type="entry name" value="CYSTEINE-RICH SECRETORY PROTEIN-RELATED"/>
    <property type="match status" value="1"/>
</dbReference>
<organism evidence="3">
    <name type="scientific">Brugia malayi</name>
    <name type="common">Filarial nematode worm</name>
    <dbReference type="NCBI Taxonomy" id="6279"/>
    <lineage>
        <taxon>Eukaryota</taxon>
        <taxon>Metazoa</taxon>
        <taxon>Ecdysozoa</taxon>
        <taxon>Nematoda</taxon>
        <taxon>Chromadorea</taxon>
        <taxon>Rhabditida</taxon>
        <taxon>Spirurina</taxon>
        <taxon>Spiruromorpha</taxon>
        <taxon>Filarioidea</taxon>
        <taxon>Onchocercidae</taxon>
        <taxon>Brugia</taxon>
    </lineage>
</organism>
<evidence type="ECO:0000313" key="5">
    <source>
        <dbReference type="Proteomes" id="UP000006672"/>
    </source>
</evidence>
<dbReference type="InterPro" id="IPR002413">
    <property type="entry name" value="V5_allergen-like"/>
</dbReference>
<dbReference type="PROSITE" id="PS01010">
    <property type="entry name" value="CRISP_2"/>
    <property type="match status" value="1"/>
</dbReference>
<dbReference type="KEGG" id="bmy:BM_BM3308"/>
<dbReference type="STRING" id="6279.A0A0K0J9Q0"/>
<accession>A0A4E9F2V4</accession>